<reference evidence="4 5" key="1">
    <citation type="submission" date="2016-03" db="EMBL/GenBank/DDBJ databases">
        <authorList>
            <person name="Sant'Anna F.H."/>
            <person name="Ambrosini A."/>
            <person name="Souza R."/>
            <person name="Bach E."/>
            <person name="Fernandes G."/>
            <person name="Balsanelli E."/>
            <person name="Baura V.A."/>
            <person name="Souza E.M."/>
            <person name="Passaglia L."/>
        </authorList>
    </citation>
    <scope>NUCLEOTIDE SEQUENCE [LARGE SCALE GENOMIC DNA]</scope>
    <source>
        <strain evidence="4 5">P26E</strain>
    </source>
</reference>
<sequence>MKKHSGLAIAVKLIFVLSLCIMLYSAFQIFRAPAEARQALQEWEKKREEAPIISQSNDETPLPDGMISPSETKSTSKPIYKKGEIIGEIYLPKLDKRIAILEGTQRPQLKKGAGHDIGSAPPGTLGNSVVAGHRDTVFRGLGTLKKGDLIEVETVGGKFIYSITGSTIVDGDARGVIKQQNSEAVLTLITCYPFTYIGPAPDRYLLSATLLRKEPVSPSGDKG</sequence>
<evidence type="ECO:0000313" key="4">
    <source>
        <dbReference type="EMBL" id="OKP76647.1"/>
    </source>
</evidence>
<feature type="transmembrane region" description="Helical" evidence="3">
    <location>
        <begin position="7"/>
        <end position="27"/>
    </location>
</feature>
<dbReference type="SUPFAM" id="SSF63817">
    <property type="entry name" value="Sortase"/>
    <property type="match status" value="1"/>
</dbReference>
<evidence type="ECO:0000256" key="1">
    <source>
        <dbReference type="ARBA" id="ARBA00022801"/>
    </source>
</evidence>
<keyword evidence="3" id="KW-0812">Transmembrane</keyword>
<evidence type="ECO:0000256" key="2">
    <source>
        <dbReference type="SAM" id="MobiDB-lite"/>
    </source>
</evidence>
<dbReference type="NCBIfam" id="TIGR01076">
    <property type="entry name" value="sortase_fam"/>
    <property type="match status" value="1"/>
</dbReference>
<dbReference type="InterPro" id="IPR023365">
    <property type="entry name" value="Sortase_dom-sf"/>
</dbReference>
<evidence type="ECO:0000313" key="5">
    <source>
        <dbReference type="Proteomes" id="UP000186058"/>
    </source>
</evidence>
<protein>
    <recommendedName>
        <fullName evidence="6">Class D sortase</fullName>
    </recommendedName>
</protein>
<keyword evidence="1" id="KW-0378">Hydrolase</keyword>
<dbReference type="InterPro" id="IPR041999">
    <property type="entry name" value="Sortase_D_1"/>
</dbReference>
<dbReference type="CDD" id="cd05828">
    <property type="entry name" value="Sortase_D_1"/>
    <property type="match status" value="1"/>
</dbReference>
<accession>A0ABX3EH30</accession>
<evidence type="ECO:0008006" key="6">
    <source>
        <dbReference type="Google" id="ProtNLM"/>
    </source>
</evidence>
<keyword evidence="3" id="KW-0472">Membrane</keyword>
<dbReference type="Proteomes" id="UP000186058">
    <property type="component" value="Unassembled WGS sequence"/>
</dbReference>
<dbReference type="InterPro" id="IPR005754">
    <property type="entry name" value="Sortase"/>
</dbReference>
<feature type="region of interest" description="Disordered" evidence="2">
    <location>
        <begin position="46"/>
        <end position="75"/>
    </location>
</feature>
<dbReference type="Pfam" id="PF04203">
    <property type="entry name" value="Sortase"/>
    <property type="match status" value="1"/>
</dbReference>
<organism evidence="4 5">
    <name type="scientific">Paenibacillus helianthi</name>
    <dbReference type="NCBI Taxonomy" id="1349432"/>
    <lineage>
        <taxon>Bacteria</taxon>
        <taxon>Bacillati</taxon>
        <taxon>Bacillota</taxon>
        <taxon>Bacilli</taxon>
        <taxon>Bacillales</taxon>
        <taxon>Paenibacillaceae</taxon>
        <taxon>Paenibacillus</taxon>
    </lineage>
</organism>
<gene>
    <name evidence="4" type="ORF">A3844_30740</name>
</gene>
<name>A0ABX3EH30_9BACL</name>
<proteinExistence type="predicted"/>
<comment type="caution">
    <text evidence="4">The sequence shown here is derived from an EMBL/GenBank/DDBJ whole genome shotgun (WGS) entry which is preliminary data.</text>
</comment>
<dbReference type="EMBL" id="LVWI01000114">
    <property type="protein sequence ID" value="OKP76647.1"/>
    <property type="molecule type" value="Genomic_DNA"/>
</dbReference>
<dbReference type="RefSeq" id="WP_074100155.1">
    <property type="nucleotide sequence ID" value="NZ_LVWI01000114.1"/>
</dbReference>
<dbReference type="Gene3D" id="2.40.260.10">
    <property type="entry name" value="Sortase"/>
    <property type="match status" value="1"/>
</dbReference>
<keyword evidence="3" id="KW-1133">Transmembrane helix</keyword>
<evidence type="ECO:0000256" key="3">
    <source>
        <dbReference type="SAM" id="Phobius"/>
    </source>
</evidence>
<keyword evidence="5" id="KW-1185">Reference proteome</keyword>